<dbReference type="EMBL" id="CP074134">
    <property type="protein sequence ID" value="QUX26371.1"/>
    <property type="molecule type" value="Genomic_DNA"/>
</dbReference>
<sequence length="113" mass="11952">MPATTIDHEDYIKAAWRAIPDAQDCWTWTDPTAAWEALEEEIEVSDAAIACSYYLDTVDPGRAGIVTLPDGHALGWHETGGWTVIGHAGLVTVPGALPADASPAQVTRLAAAV</sequence>
<proteinExistence type="predicted"/>
<geneLocation type="plasmid" evidence="1 2">
    <name>unnamed2</name>
</geneLocation>
<keyword evidence="2" id="KW-1185">Reference proteome</keyword>
<keyword evidence="1" id="KW-0614">Plasmid</keyword>
<accession>A0ABX8BW79</accession>
<protein>
    <submittedName>
        <fullName evidence="1">Uncharacterized protein</fullName>
    </submittedName>
</protein>
<dbReference type="Proteomes" id="UP000676079">
    <property type="component" value="Plasmid unnamed2"/>
</dbReference>
<evidence type="ECO:0000313" key="2">
    <source>
        <dbReference type="Proteomes" id="UP000676079"/>
    </source>
</evidence>
<name>A0ABX8BW79_9ACTN</name>
<dbReference type="RefSeq" id="WP_220566116.1">
    <property type="nucleotide sequence ID" value="NZ_CP074134.1"/>
</dbReference>
<evidence type="ECO:0000313" key="1">
    <source>
        <dbReference type="EMBL" id="QUX26371.1"/>
    </source>
</evidence>
<organism evidence="1 2">
    <name type="scientific">Nocardiopsis changdeensis</name>
    <dbReference type="NCBI Taxonomy" id="2831969"/>
    <lineage>
        <taxon>Bacteria</taxon>
        <taxon>Bacillati</taxon>
        <taxon>Actinomycetota</taxon>
        <taxon>Actinomycetes</taxon>
        <taxon>Streptosporangiales</taxon>
        <taxon>Nocardiopsidaceae</taxon>
        <taxon>Nocardiopsis</taxon>
    </lineage>
</organism>
<gene>
    <name evidence="1" type="ORF">KGD84_32235</name>
</gene>
<reference evidence="2" key="1">
    <citation type="submission" date="2021-05" db="EMBL/GenBank/DDBJ databases">
        <title>Direct Submission.</title>
        <authorList>
            <person name="Li K."/>
            <person name="Gao J."/>
        </authorList>
    </citation>
    <scope>NUCLEOTIDE SEQUENCE [LARGE SCALE GENOMIC DNA]</scope>
    <source>
        <strain evidence="2">Mg02</strain>
        <plasmid evidence="2">unnamed2</plasmid>
    </source>
</reference>